<evidence type="ECO:0000313" key="6">
    <source>
        <dbReference type="Proteomes" id="UP000076447"/>
    </source>
</evidence>
<dbReference type="Proteomes" id="UP000076447">
    <property type="component" value="Unassembled WGS sequence"/>
</dbReference>
<dbReference type="SUPFAM" id="SSF54631">
    <property type="entry name" value="CBS-domain pair"/>
    <property type="match status" value="1"/>
</dbReference>
<dbReference type="InterPro" id="IPR051257">
    <property type="entry name" value="Diverse_CBS-Domain"/>
</dbReference>
<dbReference type="OrthoDB" id="9789996at2"/>
<dbReference type="EMBL" id="LRIE01000040">
    <property type="protein sequence ID" value="KZM36822.1"/>
    <property type="molecule type" value="Genomic_DNA"/>
</dbReference>
<keyword evidence="1 2" id="KW-0129">CBS domain</keyword>
<feature type="domain" description="CBS" evidence="3">
    <location>
        <begin position="9"/>
        <end position="68"/>
    </location>
</feature>
<evidence type="ECO:0000313" key="7">
    <source>
        <dbReference type="Proteomes" id="UP000093412"/>
    </source>
</evidence>
<evidence type="ECO:0000259" key="3">
    <source>
        <dbReference type="PROSITE" id="PS51371"/>
    </source>
</evidence>
<dbReference type="PANTHER" id="PTHR43080:SF2">
    <property type="entry name" value="CBS DOMAIN-CONTAINING PROTEIN"/>
    <property type="match status" value="1"/>
</dbReference>
<feature type="domain" description="CBS" evidence="3">
    <location>
        <begin position="72"/>
        <end position="128"/>
    </location>
</feature>
<dbReference type="RefSeq" id="WP_056651841.1">
    <property type="nucleotide sequence ID" value="NZ_JBEPRG010000001.1"/>
</dbReference>
<dbReference type="InterPro" id="IPR000644">
    <property type="entry name" value="CBS_dom"/>
</dbReference>
<dbReference type="AlphaFoldDB" id="A0A163SW51"/>
<evidence type="ECO:0000256" key="2">
    <source>
        <dbReference type="PROSITE-ProRule" id="PRU00703"/>
    </source>
</evidence>
<dbReference type="STRING" id="43678.OJAG_04590"/>
<proteinExistence type="predicted"/>
<dbReference type="PROSITE" id="PS51371">
    <property type="entry name" value="CBS"/>
    <property type="match status" value="2"/>
</dbReference>
<dbReference type="SMART" id="SM00116">
    <property type="entry name" value="CBS"/>
    <property type="match status" value="2"/>
</dbReference>
<dbReference type="Pfam" id="PF00571">
    <property type="entry name" value="CBS"/>
    <property type="match status" value="2"/>
</dbReference>
<dbReference type="EMBL" id="MAQA01000051">
    <property type="protein sequence ID" value="OCI29940.1"/>
    <property type="molecule type" value="Genomic_DNA"/>
</dbReference>
<dbReference type="Gene3D" id="3.10.580.10">
    <property type="entry name" value="CBS-domain"/>
    <property type="match status" value="1"/>
</dbReference>
<reference evidence="4 6" key="1">
    <citation type="submission" date="2016-01" db="EMBL/GenBank/DDBJ databases">
        <title>Genome sequence of Oerskovia enterophila VJag, an agar and cellulose degrading bacterium.</title>
        <authorList>
            <person name="Poehlein A."/>
            <person name="Jag V."/>
            <person name="Bengelsdorf F."/>
            <person name="Duerre P."/>
            <person name="Daniel R."/>
        </authorList>
    </citation>
    <scope>NUCLEOTIDE SEQUENCE [LARGE SCALE GENOMIC DNA]</scope>
    <source>
        <strain evidence="4 6">VJag</strain>
    </source>
</reference>
<dbReference type="InterPro" id="IPR046342">
    <property type="entry name" value="CBS_dom_sf"/>
</dbReference>
<protein>
    <submittedName>
        <fullName evidence="4">Hypoxic response protein 1</fullName>
    </submittedName>
</protein>
<name>A0A163SW51_9CELL</name>
<gene>
    <name evidence="4" type="primary">hrp1</name>
    <name evidence="5" type="ORF">OERS_33790</name>
    <name evidence="4" type="ORF">OJAG_04590</name>
</gene>
<dbReference type="PANTHER" id="PTHR43080">
    <property type="entry name" value="CBS DOMAIN-CONTAINING PROTEIN CBSX3, MITOCHONDRIAL"/>
    <property type="match status" value="1"/>
</dbReference>
<reference evidence="5 7" key="2">
    <citation type="submission" date="2016-06" db="EMBL/GenBank/DDBJ databases">
        <title>Genome sequence of Oerskovia enterophila DSM 43852.</title>
        <authorList>
            <person name="Poehlein A."/>
            <person name="Jag V."/>
            <person name="Bengelsdorf F.R."/>
            <person name="Daniel R."/>
            <person name="Duerre P."/>
        </authorList>
    </citation>
    <scope>NUCLEOTIDE SEQUENCE [LARGE SCALE GENOMIC DNA]</scope>
    <source>
        <strain evidence="5 7">DSM 43852</strain>
    </source>
</reference>
<keyword evidence="7" id="KW-1185">Reference proteome</keyword>
<evidence type="ECO:0000313" key="5">
    <source>
        <dbReference type="EMBL" id="OCI29940.1"/>
    </source>
</evidence>
<comment type="caution">
    <text evidence="4">The sequence shown here is derived from an EMBL/GenBank/DDBJ whole genome shotgun (WGS) entry which is preliminary data.</text>
</comment>
<sequence length="140" mass="14536">MPTTIAQLMSTTFCTVEQSATVASVARAMIDEDAGDAVVLDDGDVVGILTDRSIVRALAADASPDHPVGGLCTEDLVVLSPQDPAREAVRIMERHALLRLPVMVGAELVGIVRLSDLVTAIERGLVTVTETQGAGSLEGA</sequence>
<dbReference type="Proteomes" id="UP000093412">
    <property type="component" value="Unassembled WGS sequence"/>
</dbReference>
<evidence type="ECO:0000313" key="4">
    <source>
        <dbReference type="EMBL" id="KZM36822.1"/>
    </source>
</evidence>
<accession>A0A163SW51</accession>
<organism evidence="4 6">
    <name type="scientific">Oerskovia enterophila</name>
    <dbReference type="NCBI Taxonomy" id="43678"/>
    <lineage>
        <taxon>Bacteria</taxon>
        <taxon>Bacillati</taxon>
        <taxon>Actinomycetota</taxon>
        <taxon>Actinomycetes</taxon>
        <taxon>Micrococcales</taxon>
        <taxon>Cellulomonadaceae</taxon>
        <taxon>Oerskovia</taxon>
    </lineage>
</organism>
<evidence type="ECO:0000256" key="1">
    <source>
        <dbReference type="ARBA" id="ARBA00023122"/>
    </source>
</evidence>
<dbReference type="PATRIC" id="fig|43678.3.peg.491"/>